<gene>
    <name evidence="2" type="ORF">CRG98_025820</name>
</gene>
<dbReference type="InterPro" id="IPR053134">
    <property type="entry name" value="RNA-dir_DNA_polymerase"/>
</dbReference>
<evidence type="ECO:0000259" key="1">
    <source>
        <dbReference type="Pfam" id="PF00078"/>
    </source>
</evidence>
<dbReference type="InterPro" id="IPR000477">
    <property type="entry name" value="RT_dom"/>
</dbReference>
<reference evidence="2 3" key="1">
    <citation type="submission" date="2017-11" db="EMBL/GenBank/DDBJ databases">
        <title>De-novo sequencing of pomegranate (Punica granatum L.) genome.</title>
        <authorList>
            <person name="Akparov Z."/>
            <person name="Amiraslanov A."/>
            <person name="Hajiyeva S."/>
            <person name="Abbasov M."/>
            <person name="Kaur K."/>
            <person name="Hamwieh A."/>
            <person name="Solovyev V."/>
            <person name="Salamov A."/>
            <person name="Braich B."/>
            <person name="Kosarev P."/>
            <person name="Mahmoud A."/>
            <person name="Hajiyev E."/>
            <person name="Babayeva S."/>
            <person name="Izzatullayeva V."/>
            <person name="Mammadov A."/>
            <person name="Mammadov A."/>
            <person name="Sharifova S."/>
            <person name="Ojaghi J."/>
            <person name="Eynullazada K."/>
            <person name="Bayramov B."/>
            <person name="Abdulazimova A."/>
            <person name="Shahmuradov I."/>
        </authorList>
    </citation>
    <scope>NUCLEOTIDE SEQUENCE [LARGE SCALE GENOMIC DNA]</scope>
    <source>
        <strain evidence="3">cv. AG2017</strain>
        <tissue evidence="2">Leaf</tissue>
    </source>
</reference>
<sequence>MDYRKLNDATRKDHFPLPFIDQMLEKLAGHDYYCFLDGYSGYNQIHIAHEDQDKTTFTCPCGTFAFRRMPFGLCNAPATFQRCMMSIFSNMLENFIEIFMDDFSVFGKSFESCLTNLGCL</sequence>
<dbReference type="Pfam" id="PF00078">
    <property type="entry name" value="RVT_1"/>
    <property type="match status" value="1"/>
</dbReference>
<name>A0A2I0JC60_PUNGR</name>
<dbReference type="InterPro" id="IPR043502">
    <property type="entry name" value="DNA/RNA_pol_sf"/>
</dbReference>
<evidence type="ECO:0000313" key="2">
    <source>
        <dbReference type="EMBL" id="PKI53814.1"/>
    </source>
</evidence>
<dbReference type="Proteomes" id="UP000233551">
    <property type="component" value="Unassembled WGS sequence"/>
</dbReference>
<dbReference type="PANTHER" id="PTHR24559:SF444">
    <property type="entry name" value="REVERSE TRANSCRIPTASE DOMAIN-CONTAINING PROTEIN"/>
    <property type="match status" value="1"/>
</dbReference>
<dbReference type="SUPFAM" id="SSF56672">
    <property type="entry name" value="DNA/RNA polymerases"/>
    <property type="match status" value="1"/>
</dbReference>
<feature type="domain" description="Reverse transcriptase" evidence="1">
    <location>
        <begin position="1"/>
        <end position="112"/>
    </location>
</feature>
<keyword evidence="3" id="KW-1185">Reference proteome</keyword>
<comment type="caution">
    <text evidence="2">The sequence shown here is derived from an EMBL/GenBank/DDBJ whole genome shotgun (WGS) entry which is preliminary data.</text>
</comment>
<dbReference type="Gene3D" id="3.30.70.270">
    <property type="match status" value="1"/>
</dbReference>
<dbReference type="InterPro" id="IPR043128">
    <property type="entry name" value="Rev_trsase/Diguanyl_cyclase"/>
</dbReference>
<dbReference type="CDD" id="cd01647">
    <property type="entry name" value="RT_LTR"/>
    <property type="match status" value="1"/>
</dbReference>
<dbReference type="AlphaFoldDB" id="A0A2I0JC60"/>
<dbReference type="STRING" id="22663.A0A2I0JC60"/>
<accession>A0A2I0JC60</accession>
<organism evidence="2 3">
    <name type="scientific">Punica granatum</name>
    <name type="common">Pomegranate</name>
    <dbReference type="NCBI Taxonomy" id="22663"/>
    <lineage>
        <taxon>Eukaryota</taxon>
        <taxon>Viridiplantae</taxon>
        <taxon>Streptophyta</taxon>
        <taxon>Embryophyta</taxon>
        <taxon>Tracheophyta</taxon>
        <taxon>Spermatophyta</taxon>
        <taxon>Magnoliopsida</taxon>
        <taxon>eudicotyledons</taxon>
        <taxon>Gunneridae</taxon>
        <taxon>Pentapetalae</taxon>
        <taxon>rosids</taxon>
        <taxon>malvids</taxon>
        <taxon>Myrtales</taxon>
        <taxon>Lythraceae</taxon>
        <taxon>Punica</taxon>
    </lineage>
</organism>
<dbReference type="PANTHER" id="PTHR24559">
    <property type="entry name" value="TRANSPOSON TY3-I GAG-POL POLYPROTEIN"/>
    <property type="match status" value="1"/>
</dbReference>
<protein>
    <recommendedName>
        <fullName evidence="1">Reverse transcriptase domain-containing protein</fullName>
    </recommendedName>
</protein>
<dbReference type="EMBL" id="PGOL01001831">
    <property type="protein sequence ID" value="PKI53814.1"/>
    <property type="molecule type" value="Genomic_DNA"/>
</dbReference>
<proteinExistence type="predicted"/>
<evidence type="ECO:0000313" key="3">
    <source>
        <dbReference type="Proteomes" id="UP000233551"/>
    </source>
</evidence>